<dbReference type="OrthoDB" id="2596908at2759"/>
<gene>
    <name evidence="2" type="ORF">UREG_06357</name>
</gene>
<keyword evidence="1" id="KW-0472">Membrane</keyword>
<reference evidence="3" key="1">
    <citation type="journal article" date="2009" name="Genome Res.">
        <title>Comparative genomic analyses of the human fungal pathogens Coccidioides and their relatives.</title>
        <authorList>
            <person name="Sharpton T.J."/>
            <person name="Stajich J.E."/>
            <person name="Rounsley S.D."/>
            <person name="Gardner M.J."/>
            <person name="Wortman J.R."/>
            <person name="Jordar V.S."/>
            <person name="Maiti R."/>
            <person name="Kodira C.D."/>
            <person name="Neafsey D.E."/>
            <person name="Zeng Q."/>
            <person name="Hung C.-Y."/>
            <person name="McMahan C."/>
            <person name="Muszewska A."/>
            <person name="Grynberg M."/>
            <person name="Mandel M.A."/>
            <person name="Kellner E.M."/>
            <person name="Barker B.M."/>
            <person name="Galgiani J.N."/>
            <person name="Orbach M.J."/>
            <person name="Kirkland T.N."/>
            <person name="Cole G.T."/>
            <person name="Henn M.R."/>
            <person name="Birren B.W."/>
            <person name="Taylor J.W."/>
        </authorList>
    </citation>
    <scope>NUCLEOTIDE SEQUENCE [LARGE SCALE GENOMIC DNA]</scope>
    <source>
        <strain evidence="3">UAMH 1704</strain>
    </source>
</reference>
<protein>
    <recommendedName>
        <fullName evidence="4">Protein BIG1</fullName>
    </recommendedName>
</protein>
<evidence type="ECO:0000313" key="3">
    <source>
        <dbReference type="Proteomes" id="UP000002058"/>
    </source>
</evidence>
<dbReference type="STRING" id="336963.C4JXI4"/>
<dbReference type="eggNOG" id="ENOG502S2FQ">
    <property type="taxonomic scope" value="Eukaryota"/>
</dbReference>
<organism evidence="2 3">
    <name type="scientific">Uncinocarpus reesii (strain UAMH 1704)</name>
    <dbReference type="NCBI Taxonomy" id="336963"/>
    <lineage>
        <taxon>Eukaryota</taxon>
        <taxon>Fungi</taxon>
        <taxon>Dikarya</taxon>
        <taxon>Ascomycota</taxon>
        <taxon>Pezizomycotina</taxon>
        <taxon>Eurotiomycetes</taxon>
        <taxon>Eurotiomycetidae</taxon>
        <taxon>Onygenales</taxon>
        <taxon>Onygenaceae</taxon>
        <taxon>Uncinocarpus</taxon>
    </lineage>
</organism>
<proteinExistence type="predicted"/>
<dbReference type="EMBL" id="CH476618">
    <property type="protein sequence ID" value="EEP81492.1"/>
    <property type="molecule type" value="Genomic_DNA"/>
</dbReference>
<dbReference type="InParanoid" id="C4JXI4"/>
<feature type="transmembrane region" description="Helical" evidence="1">
    <location>
        <begin position="270"/>
        <end position="294"/>
    </location>
</feature>
<dbReference type="HOGENOM" id="CLU_050091_0_0_1"/>
<dbReference type="VEuPathDB" id="FungiDB:UREG_06357"/>
<accession>C4JXI4</accession>
<dbReference type="GeneID" id="8442226"/>
<name>C4JXI4_UNCRE</name>
<keyword evidence="1" id="KW-0812">Transmembrane</keyword>
<keyword evidence="1" id="KW-1133">Transmembrane helix</keyword>
<evidence type="ECO:0000256" key="1">
    <source>
        <dbReference type="SAM" id="Phobius"/>
    </source>
</evidence>
<evidence type="ECO:0000313" key="2">
    <source>
        <dbReference type="EMBL" id="EEP81492.1"/>
    </source>
</evidence>
<sequence length="322" mass="35084">MRAIAIFISVIQLVGFILPVLSTHIPGHSLSHSAPSLHDSLRRDALDHAARVSRWVRRAPSPQAEPPMSTPRLNEQEFNRTATAACLDALAPVRSAVNPSGMAACYNIPFFNLTTGTFAADVRLYQLSDPRLGFARVPSSQYTVEMNIPAATVASPDRLASNESTGPNSPILLQDFRHIGQLNRMLQFDKLSTEDLRILLIPNITITARSTSNDSISTALSSDTLSYVSGFLMNQDRSPNNITFPDAAAKLPDIIAAATIFVIPGTAIEIFPVGLIVTGIWTGLFFLVVGLGTLGRMQFREHFRGRIQADAARKRGGFLSRF</sequence>
<evidence type="ECO:0008006" key="4">
    <source>
        <dbReference type="Google" id="ProtNLM"/>
    </source>
</evidence>
<dbReference type="Proteomes" id="UP000002058">
    <property type="component" value="Unassembled WGS sequence"/>
</dbReference>
<keyword evidence="3" id="KW-1185">Reference proteome</keyword>
<dbReference type="OMA" id="SGIAVCY"/>
<dbReference type="KEGG" id="ure:UREG_06357"/>
<dbReference type="RefSeq" id="XP_002583390.1">
    <property type="nucleotide sequence ID" value="XM_002583344.1"/>
</dbReference>
<dbReference type="AlphaFoldDB" id="C4JXI4"/>